<dbReference type="EMBL" id="VSRR010041612">
    <property type="protein sequence ID" value="MPC75667.1"/>
    <property type="molecule type" value="Genomic_DNA"/>
</dbReference>
<gene>
    <name evidence="2" type="ORF">E2C01_070060</name>
</gene>
<protein>
    <submittedName>
        <fullName evidence="2">Uncharacterized protein</fullName>
    </submittedName>
</protein>
<keyword evidence="3" id="KW-1185">Reference proteome</keyword>
<dbReference type="AlphaFoldDB" id="A0A5B7I2J0"/>
<feature type="compositionally biased region" description="Polar residues" evidence="1">
    <location>
        <begin position="1"/>
        <end position="13"/>
    </location>
</feature>
<evidence type="ECO:0000313" key="3">
    <source>
        <dbReference type="Proteomes" id="UP000324222"/>
    </source>
</evidence>
<sequence length="48" mass="4894">MAQVTRSSSSQEAIQGDLALFSETSPSNDVPSVTGGGNPRYTGPLLGL</sequence>
<evidence type="ECO:0000313" key="2">
    <source>
        <dbReference type="EMBL" id="MPC75667.1"/>
    </source>
</evidence>
<evidence type="ECO:0000256" key="1">
    <source>
        <dbReference type="SAM" id="MobiDB-lite"/>
    </source>
</evidence>
<comment type="caution">
    <text evidence="2">The sequence shown here is derived from an EMBL/GenBank/DDBJ whole genome shotgun (WGS) entry which is preliminary data.</text>
</comment>
<reference evidence="2 3" key="1">
    <citation type="submission" date="2019-05" db="EMBL/GenBank/DDBJ databases">
        <title>Another draft genome of Portunus trituberculatus and its Hox gene families provides insights of decapod evolution.</title>
        <authorList>
            <person name="Jeong J.-H."/>
            <person name="Song I."/>
            <person name="Kim S."/>
            <person name="Choi T."/>
            <person name="Kim D."/>
            <person name="Ryu S."/>
            <person name="Kim W."/>
        </authorList>
    </citation>
    <scope>NUCLEOTIDE SEQUENCE [LARGE SCALE GENOMIC DNA]</scope>
    <source>
        <tissue evidence="2">Muscle</tissue>
    </source>
</reference>
<dbReference type="Proteomes" id="UP000324222">
    <property type="component" value="Unassembled WGS sequence"/>
</dbReference>
<organism evidence="2 3">
    <name type="scientific">Portunus trituberculatus</name>
    <name type="common">Swimming crab</name>
    <name type="synonym">Neptunus trituberculatus</name>
    <dbReference type="NCBI Taxonomy" id="210409"/>
    <lineage>
        <taxon>Eukaryota</taxon>
        <taxon>Metazoa</taxon>
        <taxon>Ecdysozoa</taxon>
        <taxon>Arthropoda</taxon>
        <taxon>Crustacea</taxon>
        <taxon>Multicrustacea</taxon>
        <taxon>Malacostraca</taxon>
        <taxon>Eumalacostraca</taxon>
        <taxon>Eucarida</taxon>
        <taxon>Decapoda</taxon>
        <taxon>Pleocyemata</taxon>
        <taxon>Brachyura</taxon>
        <taxon>Eubrachyura</taxon>
        <taxon>Portunoidea</taxon>
        <taxon>Portunidae</taxon>
        <taxon>Portuninae</taxon>
        <taxon>Portunus</taxon>
    </lineage>
</organism>
<feature type="compositionally biased region" description="Polar residues" evidence="1">
    <location>
        <begin position="22"/>
        <end position="31"/>
    </location>
</feature>
<accession>A0A5B7I2J0</accession>
<name>A0A5B7I2J0_PORTR</name>
<proteinExistence type="predicted"/>
<feature type="region of interest" description="Disordered" evidence="1">
    <location>
        <begin position="1"/>
        <end position="48"/>
    </location>
</feature>